<dbReference type="AlphaFoldDB" id="A0AAE3ZZQ1"/>
<dbReference type="GO" id="GO:0046872">
    <property type="term" value="F:metal ion binding"/>
    <property type="evidence" value="ECO:0007669"/>
    <property type="project" value="InterPro"/>
</dbReference>
<dbReference type="NCBIfam" id="TIGR03086">
    <property type="entry name" value="TIGR03086 family metal-binding protein"/>
    <property type="match status" value="1"/>
</dbReference>
<protein>
    <submittedName>
        <fullName evidence="2">Uncharacterized protein (TIGR03086 family)</fullName>
    </submittedName>
</protein>
<dbReference type="InterPro" id="IPR017520">
    <property type="entry name" value="CHP03086"/>
</dbReference>
<dbReference type="RefSeq" id="WP_310423459.1">
    <property type="nucleotide sequence ID" value="NZ_JAVDYC010000001.1"/>
</dbReference>
<sequence length="187" mass="19859">MAPTPLDLIPAAIDRFGARVRAVPADRWDAPTPCTEWTVRDLVNHMVSEHLWAPHILAGETLEQVGARYDGDVVGDDPAGAWARAAELSRAAWLGTDLAGSARFSFGEAPLTVYADQMLVDLTVHGWDLARGAGLDESLDPDGVAHSLAYARANVDRFSGLGIVAPPVPTTSTDPAVQLLSLLGRTV</sequence>
<feature type="domain" description="Mycothiol-dependent maleylpyruvate isomerase metal-binding" evidence="1">
    <location>
        <begin position="11"/>
        <end position="130"/>
    </location>
</feature>
<reference evidence="2 3" key="1">
    <citation type="submission" date="2023-07" db="EMBL/GenBank/DDBJ databases">
        <title>Sequencing the genomes of 1000 actinobacteria strains.</title>
        <authorList>
            <person name="Klenk H.-P."/>
        </authorList>
    </citation>
    <scope>NUCLEOTIDE SEQUENCE [LARGE SCALE GENOMIC DNA]</scope>
    <source>
        <strain evidence="2 3">DSM 44711</strain>
    </source>
</reference>
<dbReference type="Gene3D" id="1.20.120.450">
    <property type="entry name" value="dinb family like domain"/>
    <property type="match status" value="1"/>
</dbReference>
<dbReference type="InterPro" id="IPR017517">
    <property type="entry name" value="Maleyloyr_isom"/>
</dbReference>
<gene>
    <name evidence="2" type="ORF">J2S44_007168</name>
</gene>
<name>A0AAE3ZZQ1_9ACTN</name>
<comment type="caution">
    <text evidence="2">The sequence shown here is derived from an EMBL/GenBank/DDBJ whole genome shotgun (WGS) entry which is preliminary data.</text>
</comment>
<dbReference type="InterPro" id="IPR034660">
    <property type="entry name" value="DinB/YfiT-like"/>
</dbReference>
<dbReference type="Pfam" id="PF11716">
    <property type="entry name" value="MDMPI_N"/>
    <property type="match status" value="1"/>
</dbReference>
<evidence type="ECO:0000313" key="2">
    <source>
        <dbReference type="EMBL" id="MDR7326918.1"/>
    </source>
</evidence>
<dbReference type="Proteomes" id="UP001183629">
    <property type="component" value="Unassembled WGS sequence"/>
</dbReference>
<organism evidence="2 3">
    <name type="scientific">Catenuloplanes niger</name>
    <dbReference type="NCBI Taxonomy" id="587534"/>
    <lineage>
        <taxon>Bacteria</taxon>
        <taxon>Bacillati</taxon>
        <taxon>Actinomycetota</taxon>
        <taxon>Actinomycetes</taxon>
        <taxon>Micromonosporales</taxon>
        <taxon>Micromonosporaceae</taxon>
        <taxon>Catenuloplanes</taxon>
    </lineage>
</organism>
<keyword evidence="3" id="KW-1185">Reference proteome</keyword>
<dbReference type="NCBIfam" id="TIGR03083">
    <property type="entry name" value="maleylpyruvate isomerase family mycothiol-dependent enzyme"/>
    <property type="match status" value="1"/>
</dbReference>
<evidence type="ECO:0000259" key="1">
    <source>
        <dbReference type="Pfam" id="PF11716"/>
    </source>
</evidence>
<evidence type="ECO:0000313" key="3">
    <source>
        <dbReference type="Proteomes" id="UP001183629"/>
    </source>
</evidence>
<dbReference type="SUPFAM" id="SSF109854">
    <property type="entry name" value="DinB/YfiT-like putative metalloenzymes"/>
    <property type="match status" value="1"/>
</dbReference>
<accession>A0AAE3ZZQ1</accession>
<proteinExistence type="predicted"/>
<dbReference type="EMBL" id="JAVDYC010000001">
    <property type="protein sequence ID" value="MDR7326918.1"/>
    <property type="molecule type" value="Genomic_DNA"/>
</dbReference>
<dbReference type="InterPro" id="IPR024344">
    <property type="entry name" value="MDMPI_metal-binding"/>
</dbReference>